<keyword evidence="6" id="KW-0175">Coiled coil</keyword>
<sequence length="160" mass="18503">MSEEELVSKTQIKNEMNDRQALGMQLTKLAPDTLKKIGLSEELLEAVLFYKKITANGALKRQAQFIGRLMRDTDPEPIQAYLNKLKGDNAEHNAAMQRLELLRERLIESDEALTELISDKPDLPISELRTLIRNARREKEQNKAPKAFREIFQLLKQHHQ</sequence>
<evidence type="ECO:0000256" key="3">
    <source>
        <dbReference type="ARBA" id="ARBA00022730"/>
    </source>
</evidence>
<dbReference type="Gene3D" id="1.10.60.30">
    <property type="entry name" value="PSPTO4464-like domains"/>
    <property type="match status" value="2"/>
</dbReference>
<evidence type="ECO:0000256" key="6">
    <source>
        <dbReference type="SAM" id="Coils"/>
    </source>
</evidence>
<comment type="function">
    <text evidence="5">Member of a network of 50S ribosomal subunit biogenesis factors which assembles along the 30S-50S interface, preventing incorrect 23S rRNA structures from forming. Promotes peptidyl transferase center (PTC) maturation.</text>
</comment>
<dbReference type="PIRSF" id="PIRSF016183">
    <property type="entry name" value="UCP016183"/>
    <property type="match status" value="1"/>
</dbReference>
<accession>A0ABY4DYC8</accession>
<protein>
    <recommendedName>
        <fullName evidence="5">Dual-action ribosomal maturation protein DarP</fullName>
    </recommendedName>
    <alternativeName>
        <fullName evidence="5">Large ribosomal subunit assembly factor DarP</fullName>
    </alternativeName>
</protein>
<evidence type="ECO:0000256" key="4">
    <source>
        <dbReference type="ARBA" id="ARBA00022884"/>
    </source>
</evidence>
<dbReference type="PANTHER" id="PTHR38101">
    <property type="entry name" value="UPF0307 PROTEIN YJGA"/>
    <property type="match status" value="1"/>
</dbReference>
<gene>
    <name evidence="5" type="primary">darP</name>
    <name evidence="7" type="ORF">LVJ82_11595</name>
</gene>
<keyword evidence="3 5" id="KW-0699">rRNA-binding</keyword>
<comment type="similarity">
    <text evidence="5">Belongs to the DarP family.</text>
</comment>
<evidence type="ECO:0000313" key="8">
    <source>
        <dbReference type="Proteomes" id="UP000832011"/>
    </source>
</evidence>
<keyword evidence="8" id="KW-1185">Reference proteome</keyword>
<dbReference type="Proteomes" id="UP000832011">
    <property type="component" value="Chromosome"/>
</dbReference>
<organism evidence="7 8">
    <name type="scientific">Vitreoscilla massiliensis</name>
    <dbReference type="NCBI Taxonomy" id="1689272"/>
    <lineage>
        <taxon>Bacteria</taxon>
        <taxon>Pseudomonadati</taxon>
        <taxon>Pseudomonadota</taxon>
        <taxon>Betaproteobacteria</taxon>
        <taxon>Neisseriales</taxon>
        <taxon>Neisseriaceae</taxon>
        <taxon>Vitreoscilla</taxon>
    </lineage>
</organism>
<dbReference type="Pfam" id="PF04751">
    <property type="entry name" value="DarP"/>
    <property type="match status" value="1"/>
</dbReference>
<dbReference type="RefSeq" id="WP_058356435.1">
    <property type="nucleotide sequence ID" value="NZ_CABKVG010000009.1"/>
</dbReference>
<keyword evidence="2 5" id="KW-0690">Ribosome biogenesis</keyword>
<dbReference type="SUPFAM" id="SSF158710">
    <property type="entry name" value="PSPTO4464-like"/>
    <property type="match status" value="1"/>
</dbReference>
<reference evidence="7 8" key="1">
    <citation type="journal article" date="2022" name="Res Sq">
        <title>Evolution of multicellular longitudinally dividing oral cavity symbionts (Neisseriaceae).</title>
        <authorList>
            <person name="Nyongesa S."/>
            <person name="Weber P."/>
            <person name="Bernet E."/>
            <person name="Pullido F."/>
            <person name="Nieckarz M."/>
            <person name="Delaby M."/>
            <person name="Nieves C."/>
            <person name="Viehboeck T."/>
            <person name="Krause N."/>
            <person name="Rivera-Millot A."/>
            <person name="Nakamura A."/>
            <person name="Vischer N."/>
            <person name="VanNieuwenhze M."/>
            <person name="Brun Y."/>
            <person name="Cava F."/>
            <person name="Bulgheresi S."/>
            <person name="Veyrier F."/>
        </authorList>
    </citation>
    <scope>NUCLEOTIDE SEQUENCE [LARGE SCALE GENOMIC DNA]</scope>
    <source>
        <strain evidence="7 8">SN4</strain>
    </source>
</reference>
<dbReference type="InterPro" id="IPR006839">
    <property type="entry name" value="DarP"/>
</dbReference>
<dbReference type="PANTHER" id="PTHR38101:SF1">
    <property type="entry name" value="UPF0307 PROTEIN YJGA"/>
    <property type="match status" value="1"/>
</dbReference>
<keyword evidence="4 5" id="KW-0694">RNA-binding</keyword>
<evidence type="ECO:0000256" key="5">
    <source>
        <dbReference type="HAMAP-Rule" id="MF_00765"/>
    </source>
</evidence>
<name>A0ABY4DYC8_9NEIS</name>
<comment type="subcellular location">
    <subcellularLocation>
        <location evidence="5">Cytoplasm</location>
    </subcellularLocation>
    <text evidence="5">Associates with late stage pre-50S ribosomal subunits.</text>
</comment>
<dbReference type="EMBL" id="CP091511">
    <property type="protein sequence ID" value="UOO88130.1"/>
    <property type="molecule type" value="Genomic_DNA"/>
</dbReference>
<evidence type="ECO:0000256" key="1">
    <source>
        <dbReference type="ARBA" id="ARBA00022490"/>
    </source>
</evidence>
<evidence type="ECO:0000313" key="7">
    <source>
        <dbReference type="EMBL" id="UOO88130.1"/>
    </source>
</evidence>
<dbReference type="CDD" id="cd16331">
    <property type="entry name" value="YjgA-like"/>
    <property type="match status" value="1"/>
</dbReference>
<keyword evidence="1 5" id="KW-0963">Cytoplasm</keyword>
<dbReference type="NCBIfam" id="NF003593">
    <property type="entry name" value="PRK05255.1-1"/>
    <property type="match status" value="1"/>
</dbReference>
<evidence type="ECO:0000256" key="2">
    <source>
        <dbReference type="ARBA" id="ARBA00022517"/>
    </source>
</evidence>
<proteinExistence type="inferred from homology"/>
<feature type="coiled-coil region" evidence="6">
    <location>
        <begin position="82"/>
        <end position="109"/>
    </location>
</feature>
<dbReference type="InterPro" id="IPR023153">
    <property type="entry name" value="DarP_sf"/>
</dbReference>
<dbReference type="HAMAP" id="MF_00765">
    <property type="entry name" value="DarP"/>
    <property type="match status" value="1"/>
</dbReference>